<dbReference type="InterPro" id="IPR006338">
    <property type="entry name" value="Thioredoxin/glutathione_Rdtase"/>
</dbReference>
<keyword evidence="8" id="KW-0712">Selenocysteine</keyword>
<evidence type="ECO:0000256" key="11">
    <source>
        <dbReference type="ARBA" id="ARBA00023284"/>
    </source>
</evidence>
<dbReference type="NCBIfam" id="TIGR01438">
    <property type="entry name" value="TGR"/>
    <property type="match status" value="1"/>
</dbReference>
<dbReference type="EC" id="1.8.1.9" evidence="4"/>
<keyword evidence="7" id="KW-0521">NADP</keyword>
<dbReference type="GO" id="GO:0034599">
    <property type="term" value="P:cellular response to oxidative stress"/>
    <property type="evidence" value="ECO:0007669"/>
    <property type="project" value="TreeGrafter"/>
</dbReference>
<dbReference type="PROSITE" id="PS00076">
    <property type="entry name" value="PYRIDINE_REDOX_1"/>
    <property type="match status" value="1"/>
</dbReference>
<dbReference type="Gene3D" id="3.30.390.30">
    <property type="match status" value="1"/>
</dbReference>
<name>A0A0P4VQZ1_9HEMI</name>
<evidence type="ECO:0000256" key="9">
    <source>
        <dbReference type="ARBA" id="ARBA00023002"/>
    </source>
</evidence>
<dbReference type="Pfam" id="PF07992">
    <property type="entry name" value="Pyr_redox_2"/>
    <property type="match status" value="1"/>
</dbReference>
<evidence type="ECO:0000256" key="3">
    <source>
        <dbReference type="ARBA" id="ARBA00007532"/>
    </source>
</evidence>
<feature type="domain" description="FAD/NAD(P)-binding" evidence="15">
    <location>
        <begin position="110"/>
        <end position="444"/>
    </location>
</feature>
<evidence type="ECO:0000256" key="5">
    <source>
        <dbReference type="ARBA" id="ARBA00022630"/>
    </source>
</evidence>
<dbReference type="CDD" id="cd03419">
    <property type="entry name" value="GRX_GRXh_1_2_like"/>
    <property type="match status" value="1"/>
</dbReference>
<dbReference type="InterPro" id="IPR023753">
    <property type="entry name" value="FAD/NAD-binding_dom"/>
</dbReference>
<feature type="domain" description="Glutaredoxin" evidence="13">
    <location>
        <begin position="19"/>
        <end position="82"/>
    </location>
</feature>
<evidence type="ECO:0000259" key="14">
    <source>
        <dbReference type="Pfam" id="PF02852"/>
    </source>
</evidence>
<dbReference type="PRINTS" id="PR00368">
    <property type="entry name" value="FADPNR"/>
</dbReference>
<dbReference type="GO" id="GO:0004791">
    <property type="term" value="F:thioredoxin-disulfide reductase (NADPH) activity"/>
    <property type="evidence" value="ECO:0007669"/>
    <property type="project" value="UniProtKB-EC"/>
</dbReference>
<proteinExistence type="evidence at transcript level"/>
<dbReference type="PRINTS" id="PR00411">
    <property type="entry name" value="PNDRDTASEI"/>
</dbReference>
<keyword evidence="11 12" id="KW-0676">Redox-active center</keyword>
<dbReference type="GO" id="GO:0050660">
    <property type="term" value="F:flavin adenine dinucleotide binding"/>
    <property type="evidence" value="ECO:0007669"/>
    <property type="project" value="InterPro"/>
</dbReference>
<dbReference type="GO" id="GO:0045454">
    <property type="term" value="P:cell redox homeostasis"/>
    <property type="evidence" value="ECO:0007669"/>
    <property type="project" value="InterPro"/>
</dbReference>
<dbReference type="PROSITE" id="PS00195">
    <property type="entry name" value="GLUTAREDOXIN_1"/>
    <property type="match status" value="1"/>
</dbReference>
<evidence type="ECO:0000256" key="4">
    <source>
        <dbReference type="ARBA" id="ARBA00012610"/>
    </source>
</evidence>
<dbReference type="InterPro" id="IPR036188">
    <property type="entry name" value="FAD/NAD-bd_sf"/>
</dbReference>
<dbReference type="InterPro" id="IPR004099">
    <property type="entry name" value="Pyr_nucl-diS_OxRdtase_dimer"/>
</dbReference>
<evidence type="ECO:0000256" key="8">
    <source>
        <dbReference type="ARBA" id="ARBA00022933"/>
    </source>
</evidence>
<evidence type="ECO:0000256" key="12">
    <source>
        <dbReference type="RuleBase" id="RU003691"/>
    </source>
</evidence>
<organism evidence="16">
    <name type="scientific">Rhodnius neglectus</name>
    <dbReference type="NCBI Taxonomy" id="72488"/>
    <lineage>
        <taxon>Eukaryota</taxon>
        <taxon>Metazoa</taxon>
        <taxon>Ecdysozoa</taxon>
        <taxon>Arthropoda</taxon>
        <taxon>Hexapoda</taxon>
        <taxon>Insecta</taxon>
        <taxon>Pterygota</taxon>
        <taxon>Neoptera</taxon>
        <taxon>Paraneoptera</taxon>
        <taxon>Hemiptera</taxon>
        <taxon>Heteroptera</taxon>
        <taxon>Panheteroptera</taxon>
        <taxon>Cimicomorpha</taxon>
        <taxon>Reduviidae</taxon>
        <taxon>Triatominae</taxon>
        <taxon>Rhodnius</taxon>
    </lineage>
</organism>
<dbReference type="SUPFAM" id="SSF51905">
    <property type="entry name" value="FAD/NAD(P)-binding domain"/>
    <property type="match status" value="1"/>
</dbReference>
<keyword evidence="10" id="KW-1015">Disulfide bond</keyword>
<dbReference type="PANTHER" id="PTHR42737">
    <property type="entry name" value="GLUTATHIONE REDUCTASE"/>
    <property type="match status" value="1"/>
</dbReference>
<dbReference type="InterPro" id="IPR016156">
    <property type="entry name" value="FAD/NAD-linked_Rdtase_dimer_sf"/>
</dbReference>
<evidence type="ECO:0000256" key="2">
    <source>
        <dbReference type="ARBA" id="ARBA00002549"/>
    </source>
</evidence>
<dbReference type="GO" id="GO:0004362">
    <property type="term" value="F:glutathione-disulfide reductase (NADPH) activity"/>
    <property type="evidence" value="ECO:0007669"/>
    <property type="project" value="TreeGrafter"/>
</dbReference>
<dbReference type="FunFam" id="3.50.50.60:FF:000012">
    <property type="entry name" value="Thioredoxin reductase 1, cytoplasmic"/>
    <property type="match status" value="1"/>
</dbReference>
<evidence type="ECO:0000259" key="15">
    <source>
        <dbReference type="Pfam" id="PF07992"/>
    </source>
</evidence>
<dbReference type="Gene3D" id="3.40.30.10">
    <property type="entry name" value="Glutaredoxin"/>
    <property type="match status" value="1"/>
</dbReference>
<keyword evidence="6 12" id="KW-0274">FAD</keyword>
<dbReference type="SUPFAM" id="SSF55424">
    <property type="entry name" value="FAD/NAD-linked reductases, dimerisation (C-terminal) domain"/>
    <property type="match status" value="1"/>
</dbReference>
<dbReference type="GO" id="GO:0005739">
    <property type="term" value="C:mitochondrion"/>
    <property type="evidence" value="ECO:0007669"/>
    <property type="project" value="TreeGrafter"/>
</dbReference>
<keyword evidence="5 12" id="KW-0285">Flavoprotein</keyword>
<dbReference type="EMBL" id="GDKW01001668">
    <property type="protein sequence ID" value="JAI54927.1"/>
    <property type="molecule type" value="mRNA"/>
</dbReference>
<dbReference type="InterPro" id="IPR012999">
    <property type="entry name" value="Pyr_OxRdtase_I_AS"/>
</dbReference>
<keyword evidence="9 12" id="KW-0560">Oxidoreductase</keyword>
<dbReference type="InterPro" id="IPR002109">
    <property type="entry name" value="Glutaredoxin"/>
</dbReference>
<accession>A0A0P4VQZ1</accession>
<dbReference type="Gene3D" id="3.50.50.60">
    <property type="entry name" value="FAD/NAD(P)-binding domain"/>
    <property type="match status" value="2"/>
</dbReference>
<dbReference type="GO" id="GO:0006749">
    <property type="term" value="P:glutathione metabolic process"/>
    <property type="evidence" value="ECO:0007669"/>
    <property type="project" value="TreeGrafter"/>
</dbReference>
<evidence type="ECO:0000313" key="16">
    <source>
        <dbReference type="EMBL" id="JAI54927.1"/>
    </source>
</evidence>
<dbReference type="PROSITE" id="PS51354">
    <property type="entry name" value="GLUTAREDOXIN_2"/>
    <property type="match status" value="1"/>
</dbReference>
<dbReference type="GO" id="GO:0005829">
    <property type="term" value="C:cytosol"/>
    <property type="evidence" value="ECO:0007669"/>
    <property type="project" value="TreeGrafter"/>
</dbReference>
<dbReference type="Pfam" id="PF00462">
    <property type="entry name" value="Glutaredoxin"/>
    <property type="match status" value="1"/>
</dbReference>
<dbReference type="AlphaFoldDB" id="A0A0P4VQZ1"/>
<comment type="function">
    <text evidence="2">Has a glutathione-disulfide oxidoreductase activity in the presence of NADPH and glutathione reductase. Reduces low molecular weight disulfides and proteins.</text>
</comment>
<evidence type="ECO:0000256" key="7">
    <source>
        <dbReference type="ARBA" id="ARBA00022857"/>
    </source>
</evidence>
<dbReference type="InterPro" id="IPR011767">
    <property type="entry name" value="GLR_AS"/>
</dbReference>
<evidence type="ECO:0000256" key="10">
    <source>
        <dbReference type="ARBA" id="ARBA00023157"/>
    </source>
</evidence>
<evidence type="ECO:0000259" key="13">
    <source>
        <dbReference type="Pfam" id="PF00462"/>
    </source>
</evidence>
<evidence type="ECO:0000256" key="6">
    <source>
        <dbReference type="ARBA" id="ARBA00022827"/>
    </source>
</evidence>
<comment type="cofactor">
    <cofactor evidence="1">
        <name>FAD</name>
        <dbReference type="ChEBI" id="CHEBI:57692"/>
    </cofactor>
</comment>
<feature type="domain" description="Pyridine nucleotide-disulphide oxidoreductase dimerisation" evidence="14">
    <location>
        <begin position="464"/>
        <end position="574"/>
    </location>
</feature>
<sequence length="594" mass="65336">MDENTYVEYINNLLANNRVVIFSKTWCPYCYKAKDLFKDLLVPYHEVVLDTMGEKGCKIQEALESMTQQKTVPNIFINSNHIGGYTNLYQAQQTGRLCDIFAGVAGNYNFDLLILGGGSGGLAAAQEAAALGKKVALCDFVKPTPLGTTWDIGGTCVNVGCVPKKLMHRAGLISHDMKDAPFFGWNTTASGHKWEILVENVQNHIKSINWNYKKDMKKQGISYYNGFAKFVDKHTIVVETEKNQEKVTAETIIVATGGRPNYDDIPGAVDNAITSDDLFSLPKKPKNTLVIGGGYIALESACFLQELGNPCTVMYRSILLRGFDQQMAGKIEEHMKESGVKFVQRCVVLKISRDGGGEGGQIRVEGKYEDGTPYSGSFSTVLLAIGRAPNTSGIGLEAVGVKVHEGTGKIMVDDYDRTNVPNIYAVGDVTFGRPELTPTAIQAGKLLVRRLYTFSVIHPTYRCIPTTVFTTLEYGCVGDSEERAVETYGESNIEVFHSSFSPLESSLAPRFDWRCYAKIVCLKEEEKMKVIGLHILGPNAGEVTQGFALAVKLGAYKEDFDLLFAIHPTNAQIFTKFQVTKSSGEDADLHRCCS</sequence>
<evidence type="ECO:0000256" key="1">
    <source>
        <dbReference type="ARBA" id="ARBA00001974"/>
    </source>
</evidence>
<comment type="similarity">
    <text evidence="3 12">Belongs to the class-I pyridine nucleotide-disulfide oxidoreductase family.</text>
</comment>
<dbReference type="InterPro" id="IPR046952">
    <property type="entry name" value="GSHR/TRXR-like"/>
</dbReference>
<dbReference type="Pfam" id="PF02852">
    <property type="entry name" value="Pyr_redox_dim"/>
    <property type="match status" value="1"/>
</dbReference>
<reference evidence="16" key="1">
    <citation type="journal article" date="2016" name="PLoS Negl. Trop. Dis.">
        <title>A Deep Insight into the Sialome of Rhodnius neglectus, a Vector of Chagas Disease.</title>
        <authorList>
            <person name="Santiago P.B."/>
            <person name="Assumpcao T.C."/>
            <person name="Araujo C.N."/>
            <person name="Bastos I.M."/>
            <person name="Neves D."/>
            <person name="Silva I.G."/>
            <person name="Charneau S."/>
            <person name="Queiroz R.M."/>
            <person name="Raiol T."/>
            <person name="Oliveira J.V."/>
            <person name="Sousa M.V."/>
            <person name="Calvo E."/>
            <person name="Ribeiro J.M."/>
            <person name="Santana J.M."/>
        </authorList>
    </citation>
    <scope>NUCLEOTIDE SEQUENCE</scope>
    <source>
        <tissue evidence="16">Salivary glands</tissue>
    </source>
</reference>
<dbReference type="PANTHER" id="PTHR42737:SF8">
    <property type="entry name" value="THIOREDOXIN-DISULFIDE REDUCTASE"/>
    <property type="match status" value="1"/>
</dbReference>
<dbReference type="InterPro" id="IPR036249">
    <property type="entry name" value="Thioredoxin-like_sf"/>
</dbReference>
<protein>
    <recommendedName>
        <fullName evidence="4">thioredoxin-disulfide reductase (NADPH)</fullName>
        <ecNumber evidence="4">1.8.1.9</ecNumber>
    </recommendedName>
</protein>
<dbReference type="SUPFAM" id="SSF52833">
    <property type="entry name" value="Thioredoxin-like"/>
    <property type="match status" value="1"/>
</dbReference>